<gene>
    <name evidence="2" type="ORF">MCHLO_03931</name>
</gene>
<evidence type="ECO:0000256" key="1">
    <source>
        <dbReference type="SAM" id="MobiDB-lite"/>
    </source>
</evidence>
<name>A0ABQ0L5G5_MYCCL</name>
<dbReference type="Proteomes" id="UP000815677">
    <property type="component" value="Unassembled WGS sequence"/>
</dbReference>
<feature type="region of interest" description="Disordered" evidence="1">
    <location>
        <begin position="1"/>
        <end position="55"/>
    </location>
</feature>
<reference evidence="2" key="1">
    <citation type="submission" date="2014-09" db="EMBL/GenBank/DDBJ databases">
        <title>Genome sequence of the luminous mushroom Mycena chlorophos for searching fungal bioluminescence genes.</title>
        <authorList>
            <person name="Tanaka Y."/>
            <person name="Kasuga D."/>
            <person name="Oba Y."/>
            <person name="Hase S."/>
            <person name="Sato K."/>
            <person name="Oba Y."/>
            <person name="Sakakibara Y."/>
        </authorList>
    </citation>
    <scope>NUCLEOTIDE SEQUENCE</scope>
</reference>
<organism evidence="2 3">
    <name type="scientific">Mycena chlorophos</name>
    <name type="common">Agaric fungus</name>
    <name type="synonym">Agaricus chlorophos</name>
    <dbReference type="NCBI Taxonomy" id="658473"/>
    <lineage>
        <taxon>Eukaryota</taxon>
        <taxon>Fungi</taxon>
        <taxon>Dikarya</taxon>
        <taxon>Basidiomycota</taxon>
        <taxon>Agaricomycotina</taxon>
        <taxon>Agaricomycetes</taxon>
        <taxon>Agaricomycetidae</taxon>
        <taxon>Agaricales</taxon>
        <taxon>Marasmiineae</taxon>
        <taxon>Mycenaceae</taxon>
        <taxon>Mycena</taxon>
    </lineage>
</organism>
<feature type="compositionally biased region" description="Basic and acidic residues" evidence="1">
    <location>
        <begin position="7"/>
        <end position="20"/>
    </location>
</feature>
<accession>A0ABQ0L5G5</accession>
<keyword evidence="3" id="KW-1185">Reference proteome</keyword>
<evidence type="ECO:0000313" key="2">
    <source>
        <dbReference type="EMBL" id="GAT46399.1"/>
    </source>
</evidence>
<evidence type="ECO:0000313" key="3">
    <source>
        <dbReference type="Proteomes" id="UP000815677"/>
    </source>
</evidence>
<proteinExistence type="predicted"/>
<protein>
    <submittedName>
        <fullName evidence="2">Uncharacterized protein</fullName>
    </submittedName>
</protein>
<sequence length="177" mass="19431">MYSKLTFESDLRPPAHDQQGRIHPSPEQVSRIATRPSLSIRRDPESHPQLEGGGIEDEDCFDSIMMLQQLGGLKPSAQWGGIEWGAGGRTELRGGHLGGDNKSSVWPNTSIPFTSPTTPAIDAFRPVRVYKAFPRSNTRHESVALVLEDVPMYLRLDPALLASELGHDIEASTSFIA</sequence>
<dbReference type="EMBL" id="DF842472">
    <property type="protein sequence ID" value="GAT46399.1"/>
    <property type="molecule type" value="Genomic_DNA"/>
</dbReference>